<dbReference type="AlphaFoldDB" id="A0A075SE27"/>
<dbReference type="RefSeq" id="WP_011963762.1">
    <property type="nucleotide sequence ID" value="NZ_BCNG01000007.1"/>
</dbReference>
<dbReference type="OMA" id="AIWIVAY"/>
<dbReference type="GeneID" id="66552163"/>
<sequence length="108" mass="13149">MKKNQNYYQNKEILNIAQSKVARLKGFYIHTFVFSIGVIIFVLKEYFKMKLNFFPIKHINYFAMAIWIVAYLISVLGMFFEYKVFGEKWEDQKIKNMIKKQSEKTIWR</sequence>
<dbReference type="Pfam" id="PF13239">
    <property type="entry name" value="2TM"/>
    <property type="match status" value="1"/>
</dbReference>
<protein>
    <submittedName>
        <fullName evidence="1">2TM domain-containing protein</fullName>
    </submittedName>
</protein>
<gene>
    <name evidence="1" type="ORF">H0H26_07640</name>
</gene>
<reference evidence="1 2" key="1">
    <citation type="submission" date="2020-07" db="EMBL/GenBank/DDBJ databases">
        <title>Genomic characterization of Flavobacterium psychrophilum strains.</title>
        <authorList>
            <person name="Castillo D."/>
            <person name="Jorgensen J."/>
            <person name="Middelboe M."/>
        </authorList>
    </citation>
    <scope>NUCLEOTIDE SEQUENCE [LARGE SCALE GENOMIC DNA]</scope>
    <source>
        <strain evidence="1 2">FPS-R7</strain>
    </source>
</reference>
<dbReference type="InterPro" id="IPR025698">
    <property type="entry name" value="2TM_dom"/>
</dbReference>
<dbReference type="KEGG" id="fpq:IB65_08195"/>
<dbReference type="KEGG" id="fpw:IA04_07910"/>
<dbReference type="KEGG" id="fpv:IA03_07975"/>
<dbReference type="Proteomes" id="UP000596329">
    <property type="component" value="Chromosome"/>
</dbReference>
<proteinExistence type="predicted"/>
<name>A0A075SE27_FLAPS</name>
<accession>A0A075SE27</accession>
<organism evidence="1 2">
    <name type="scientific">Flavobacterium psychrophilum</name>
    <dbReference type="NCBI Taxonomy" id="96345"/>
    <lineage>
        <taxon>Bacteria</taxon>
        <taxon>Pseudomonadati</taxon>
        <taxon>Bacteroidota</taxon>
        <taxon>Flavobacteriia</taxon>
        <taxon>Flavobacteriales</taxon>
        <taxon>Flavobacteriaceae</taxon>
        <taxon>Flavobacterium</taxon>
    </lineage>
</organism>
<dbReference type="KEGG" id="fpk:IA06_07915"/>
<evidence type="ECO:0000313" key="1">
    <source>
        <dbReference type="EMBL" id="QRE02793.1"/>
    </source>
</evidence>
<dbReference type="EMBL" id="CP059075">
    <property type="protein sequence ID" value="QRE02793.1"/>
    <property type="molecule type" value="Genomic_DNA"/>
</dbReference>
<evidence type="ECO:0000313" key="2">
    <source>
        <dbReference type="Proteomes" id="UP000596329"/>
    </source>
</evidence>